<evidence type="ECO:0000256" key="2">
    <source>
        <dbReference type="SAM" id="SignalP"/>
    </source>
</evidence>
<dbReference type="EMBL" id="WVHT01000001">
    <property type="protein sequence ID" value="MXV49808.1"/>
    <property type="molecule type" value="Genomic_DNA"/>
</dbReference>
<feature type="signal peptide" evidence="2">
    <location>
        <begin position="1"/>
        <end position="20"/>
    </location>
</feature>
<accession>A0A7K1Y6Y0</accession>
<proteinExistence type="predicted"/>
<dbReference type="SMART" id="SM00028">
    <property type="entry name" value="TPR"/>
    <property type="match status" value="2"/>
</dbReference>
<dbReference type="Proteomes" id="UP000466586">
    <property type="component" value="Unassembled WGS sequence"/>
</dbReference>
<dbReference type="InterPro" id="IPR011990">
    <property type="entry name" value="TPR-like_helical_dom_sf"/>
</dbReference>
<protein>
    <submittedName>
        <fullName evidence="3">Tetratricopeptide repeat protein</fullName>
    </submittedName>
</protein>
<keyword evidence="2" id="KW-0732">Signal</keyword>
<keyword evidence="4" id="KW-1185">Reference proteome</keyword>
<dbReference type="SUPFAM" id="SSF48452">
    <property type="entry name" value="TPR-like"/>
    <property type="match status" value="1"/>
</dbReference>
<gene>
    <name evidence="3" type="ORF">GS399_02415</name>
</gene>
<dbReference type="InterPro" id="IPR019734">
    <property type="entry name" value="TPR_rpt"/>
</dbReference>
<sequence length="493" mass="56560">MFRYAFFLGVLLLLNLQVKASFDFNQNCISAYQKIMQLRLNEARALISKEKNTNPENAITVLLDNYVDYFVLVTTESKADFNKLKANKAPRLSRIEKENRNSPYYLYCQAEINLQWALTRGKFEEFFAAGLEINKAFNMLQQNAKKYPDFLPNQKCLGLVNALLGSLPDGLKRTLGTFGVKGNTDNGIAMLNRLVKVLPQSAYSQYYDEVVFYLSYIQIDILNNYQAYDGIISNTNKIDSLSLLKSYIRAYAGMKTAHNDQAITTLQNRPDGDAYQDYPYMDYLLGIAYMHRLDNSAANYLNRYIKNYKGINFIKDTYLNLAWLGLLSGNSDQYKTYAALVKSKGEDIQEKDKQAIKEVDDAAPDIDLLKARLLFDGGYYAKALNVLDNRKASSFKLNRDKIEYCYRLGRIYDALGKDDSAIKFYQFSLDMGKNERYYFAANSALHIGMIYEQKKDKYKATSFYNQAISMKDHDYQSSIESKAKDGLKRINKG</sequence>
<evidence type="ECO:0000313" key="3">
    <source>
        <dbReference type="EMBL" id="MXV49808.1"/>
    </source>
</evidence>
<dbReference type="AlphaFoldDB" id="A0A7K1Y6Y0"/>
<dbReference type="PROSITE" id="PS50005">
    <property type="entry name" value="TPR"/>
    <property type="match status" value="1"/>
</dbReference>
<dbReference type="Pfam" id="PF13181">
    <property type="entry name" value="TPR_8"/>
    <property type="match status" value="2"/>
</dbReference>
<feature type="repeat" description="TPR" evidence="1">
    <location>
        <begin position="441"/>
        <end position="474"/>
    </location>
</feature>
<feature type="chain" id="PRO_5029909183" evidence="2">
    <location>
        <begin position="21"/>
        <end position="493"/>
    </location>
</feature>
<dbReference type="Gene3D" id="1.25.40.10">
    <property type="entry name" value="Tetratricopeptide repeat domain"/>
    <property type="match status" value="1"/>
</dbReference>
<keyword evidence="1" id="KW-0802">TPR repeat</keyword>
<dbReference type="RefSeq" id="WP_160842974.1">
    <property type="nucleotide sequence ID" value="NZ_WVHT01000001.1"/>
</dbReference>
<evidence type="ECO:0000256" key="1">
    <source>
        <dbReference type="PROSITE-ProRule" id="PRU00339"/>
    </source>
</evidence>
<organism evidence="3 4">
    <name type="scientific">Hufsiella arboris</name>
    <dbReference type="NCBI Taxonomy" id="2695275"/>
    <lineage>
        <taxon>Bacteria</taxon>
        <taxon>Pseudomonadati</taxon>
        <taxon>Bacteroidota</taxon>
        <taxon>Sphingobacteriia</taxon>
        <taxon>Sphingobacteriales</taxon>
        <taxon>Sphingobacteriaceae</taxon>
        <taxon>Hufsiella</taxon>
    </lineage>
</organism>
<reference evidence="3 4" key="1">
    <citation type="submission" date="2019-11" db="EMBL/GenBank/DDBJ databases">
        <title>Pedobacter sp. HMF7647 Genome sequencing and assembly.</title>
        <authorList>
            <person name="Kang H."/>
            <person name="Kim H."/>
            <person name="Joh K."/>
        </authorList>
    </citation>
    <scope>NUCLEOTIDE SEQUENCE [LARGE SCALE GENOMIC DNA]</scope>
    <source>
        <strain evidence="3 4">HMF7647</strain>
    </source>
</reference>
<comment type="caution">
    <text evidence="3">The sequence shown here is derived from an EMBL/GenBank/DDBJ whole genome shotgun (WGS) entry which is preliminary data.</text>
</comment>
<evidence type="ECO:0000313" key="4">
    <source>
        <dbReference type="Proteomes" id="UP000466586"/>
    </source>
</evidence>
<name>A0A7K1Y6Y0_9SPHI</name>